<evidence type="ECO:0000313" key="3">
    <source>
        <dbReference type="Proteomes" id="UP001219518"/>
    </source>
</evidence>
<accession>A0AAE1HBV1</accession>
<feature type="compositionally biased region" description="Low complexity" evidence="1">
    <location>
        <begin position="88"/>
        <end position="110"/>
    </location>
</feature>
<proteinExistence type="predicted"/>
<reference evidence="2" key="1">
    <citation type="submission" date="2021-07" db="EMBL/GenBank/DDBJ databases">
        <authorList>
            <person name="Catto M.A."/>
            <person name="Jacobson A."/>
            <person name="Kennedy G."/>
            <person name="Labadie P."/>
            <person name="Hunt B.G."/>
            <person name="Srinivasan R."/>
        </authorList>
    </citation>
    <scope>NUCLEOTIDE SEQUENCE</scope>
    <source>
        <strain evidence="2">PL_HMW_Pooled</strain>
        <tissue evidence="2">Head</tissue>
    </source>
</reference>
<dbReference type="Proteomes" id="UP001219518">
    <property type="component" value="Unassembled WGS sequence"/>
</dbReference>
<name>A0AAE1HBV1_9NEOP</name>
<comment type="caution">
    <text evidence="2">The sequence shown here is derived from an EMBL/GenBank/DDBJ whole genome shotgun (WGS) entry which is preliminary data.</text>
</comment>
<reference evidence="2" key="2">
    <citation type="journal article" date="2023" name="BMC Genomics">
        <title>Pest status, molecular evolution, and epigenetic factors derived from the genome assembly of Frankliniella fusca, a thysanopteran phytovirus vector.</title>
        <authorList>
            <person name="Catto M.A."/>
            <person name="Labadie P.E."/>
            <person name="Jacobson A.L."/>
            <person name="Kennedy G.G."/>
            <person name="Srinivasan R."/>
            <person name="Hunt B.G."/>
        </authorList>
    </citation>
    <scope>NUCLEOTIDE SEQUENCE</scope>
    <source>
        <strain evidence="2">PL_HMW_Pooled</strain>
    </source>
</reference>
<dbReference type="AlphaFoldDB" id="A0AAE1HBV1"/>
<organism evidence="2 3">
    <name type="scientific">Frankliniella fusca</name>
    <dbReference type="NCBI Taxonomy" id="407009"/>
    <lineage>
        <taxon>Eukaryota</taxon>
        <taxon>Metazoa</taxon>
        <taxon>Ecdysozoa</taxon>
        <taxon>Arthropoda</taxon>
        <taxon>Hexapoda</taxon>
        <taxon>Insecta</taxon>
        <taxon>Pterygota</taxon>
        <taxon>Neoptera</taxon>
        <taxon>Paraneoptera</taxon>
        <taxon>Thysanoptera</taxon>
        <taxon>Terebrantia</taxon>
        <taxon>Thripoidea</taxon>
        <taxon>Thripidae</taxon>
        <taxon>Frankliniella</taxon>
    </lineage>
</organism>
<evidence type="ECO:0000256" key="1">
    <source>
        <dbReference type="SAM" id="MobiDB-lite"/>
    </source>
</evidence>
<sequence>MYCYLFRVPDSLASADHANDVWCMVRRRRRRRARAEVDRQLQLLGIEYNADSDRSRSTDLEELNDSNESSSENDIHNEANENIDNDNDLNYNDQNEVNGNSDNSGNDDNNLIYNEVHDIPQNFDVQSSSEDSDNSLVFHEILQENGHNFDNDEDREQYLLRSLSSWAMRGVSLIKVDSLLKLLSPLHPRLPLTHSALLGTPHANNIREMGSGQFWYKGITKNLQQRITQNYLENHEKIVCDINIDGLPPYKYSYDKIWPILGRLVDQDEPFIIVAHRGKSKPDDVNTYLEAYVQEARELIENGIEYETTSWMPLPDPLSNVLLGIMGLFLEKNVEAVHVLNTQTYVNLLAPLRDDQGADQSFLERRNALHHTGDSPLEQIPTAMVSSFRLDPLHIVYLGVVKRWLNFVVGTTKRRGILDRDQVKTLNLRLQELKEFVPRDFSRRPRPFQEKAKFRATEMRRILLYNGLALLYDLPPQLWRSFTLLHAFMYVLCCPSLVGREDMRNIAKILIQRFITHSVRHVGPHFPVYNVQALYQLPEECALYGTLENFSTFVFENGSGTFRPIRFTQNHLTQ</sequence>
<dbReference type="PANTHER" id="PTHR33053">
    <property type="entry name" value="PROTEIN, PUTATIVE-RELATED"/>
    <property type="match status" value="1"/>
</dbReference>
<gene>
    <name evidence="2" type="ORF">KUF71_007313</name>
</gene>
<dbReference type="EMBL" id="JAHWGI010000801">
    <property type="protein sequence ID" value="KAK3917881.1"/>
    <property type="molecule type" value="Genomic_DNA"/>
</dbReference>
<keyword evidence="3" id="KW-1185">Reference proteome</keyword>
<evidence type="ECO:0000313" key="2">
    <source>
        <dbReference type="EMBL" id="KAK3917881.1"/>
    </source>
</evidence>
<protein>
    <submittedName>
        <fullName evidence="2">Uncharacterized protein</fullName>
    </submittedName>
</protein>
<feature type="region of interest" description="Disordered" evidence="1">
    <location>
        <begin position="53"/>
        <end position="112"/>
    </location>
</feature>
<dbReference type="PANTHER" id="PTHR33053:SF9">
    <property type="entry name" value="AGAP000105-PA"/>
    <property type="match status" value="1"/>
</dbReference>